<evidence type="ECO:0000259" key="5">
    <source>
        <dbReference type="Pfam" id="PF10342"/>
    </source>
</evidence>
<evidence type="ECO:0000256" key="3">
    <source>
        <dbReference type="SAM" id="Phobius"/>
    </source>
</evidence>
<reference evidence="6 7" key="1">
    <citation type="submission" date="2018-06" db="EMBL/GenBank/DDBJ databases">
        <title>Comparative genomics reveals the genomic features of Rhizophagus irregularis, R. cerebriforme, R. diaphanum and Gigaspora rosea, and their symbiotic lifestyle signature.</title>
        <authorList>
            <person name="Morin E."/>
            <person name="San Clemente H."/>
            <person name="Chen E.C.H."/>
            <person name="De La Providencia I."/>
            <person name="Hainaut M."/>
            <person name="Kuo A."/>
            <person name="Kohler A."/>
            <person name="Murat C."/>
            <person name="Tang N."/>
            <person name="Roy S."/>
            <person name="Loubradou J."/>
            <person name="Henrissat B."/>
            <person name="Grigoriev I.V."/>
            <person name="Corradi N."/>
            <person name="Roux C."/>
            <person name="Martin F.M."/>
        </authorList>
    </citation>
    <scope>NUCLEOTIDE SEQUENCE [LARGE SCALE GENOMIC DNA]</scope>
    <source>
        <strain evidence="6 7">DAOM 227022</strain>
    </source>
</reference>
<comment type="caution">
    <text evidence="6">The sequence shown here is derived from an EMBL/GenBank/DDBJ whole genome shotgun (WGS) entry which is preliminary data.</text>
</comment>
<accession>A0A397SWN6</accession>
<evidence type="ECO:0000313" key="6">
    <source>
        <dbReference type="EMBL" id="RIA88217.1"/>
    </source>
</evidence>
<keyword evidence="3" id="KW-1133">Transmembrane helix</keyword>
<evidence type="ECO:0000313" key="7">
    <source>
        <dbReference type="Proteomes" id="UP000265703"/>
    </source>
</evidence>
<feature type="signal peptide" evidence="4">
    <location>
        <begin position="1"/>
        <end position="20"/>
    </location>
</feature>
<proteinExistence type="predicted"/>
<keyword evidence="3" id="KW-0472">Membrane</keyword>
<dbReference type="EMBL" id="QKYT01000274">
    <property type="protein sequence ID" value="RIA88217.1"/>
    <property type="molecule type" value="Genomic_DNA"/>
</dbReference>
<name>A0A397SWN6_9GLOM</name>
<dbReference type="OrthoDB" id="5420143at2759"/>
<feature type="domain" description="Yeast cell wall synthesis Kre9/Knh1-like N-terminal" evidence="5">
    <location>
        <begin position="27"/>
        <end position="116"/>
    </location>
</feature>
<keyword evidence="3" id="KW-0812">Transmembrane</keyword>
<evidence type="ECO:0000256" key="1">
    <source>
        <dbReference type="ARBA" id="ARBA00022729"/>
    </source>
</evidence>
<protein>
    <recommendedName>
        <fullName evidence="5">Yeast cell wall synthesis Kre9/Knh1-like N-terminal domain-containing protein</fullName>
    </recommendedName>
</protein>
<dbReference type="STRING" id="658196.A0A397SWN6"/>
<evidence type="ECO:0000256" key="2">
    <source>
        <dbReference type="SAM" id="MobiDB-lite"/>
    </source>
</evidence>
<dbReference type="AlphaFoldDB" id="A0A397SWN6"/>
<gene>
    <name evidence="6" type="ORF">C1645_775533</name>
</gene>
<evidence type="ECO:0000256" key="4">
    <source>
        <dbReference type="SAM" id="SignalP"/>
    </source>
</evidence>
<keyword evidence="1 4" id="KW-0732">Signal</keyword>
<keyword evidence="7" id="KW-1185">Reference proteome</keyword>
<dbReference type="Pfam" id="PF10342">
    <property type="entry name" value="Kre9_KNH"/>
    <property type="match status" value="1"/>
</dbReference>
<dbReference type="Proteomes" id="UP000265703">
    <property type="component" value="Unassembled WGS sequence"/>
</dbReference>
<feature type="transmembrane region" description="Helical" evidence="3">
    <location>
        <begin position="153"/>
        <end position="171"/>
    </location>
</feature>
<feature type="chain" id="PRO_5017325449" description="Yeast cell wall synthesis Kre9/Knh1-like N-terminal domain-containing protein" evidence="4">
    <location>
        <begin position="21"/>
        <end position="172"/>
    </location>
</feature>
<feature type="region of interest" description="Disordered" evidence="2">
    <location>
        <begin position="128"/>
        <end position="150"/>
    </location>
</feature>
<feature type="compositionally biased region" description="Low complexity" evidence="2">
    <location>
        <begin position="133"/>
        <end position="150"/>
    </location>
</feature>
<sequence length="172" mass="18797">MRIIQIILFLLAFIATFASATIQIIYPSAQYYLVAGQANEVLWTKEITDTTAFSIFLINSKIVDLKEFALANNVDPRLNKTDVLIGQNLVNTGFQIIFTDIGNITNIYATSEPFEIKPNGTAPIAYVTPTPTPTGTSNSPSVDTSKKSSSNSIHNYGFGTLVLITLLTIILF</sequence>
<organism evidence="6 7">
    <name type="scientific">Glomus cerebriforme</name>
    <dbReference type="NCBI Taxonomy" id="658196"/>
    <lineage>
        <taxon>Eukaryota</taxon>
        <taxon>Fungi</taxon>
        <taxon>Fungi incertae sedis</taxon>
        <taxon>Mucoromycota</taxon>
        <taxon>Glomeromycotina</taxon>
        <taxon>Glomeromycetes</taxon>
        <taxon>Glomerales</taxon>
        <taxon>Glomeraceae</taxon>
        <taxon>Glomus</taxon>
    </lineage>
</organism>
<dbReference type="InterPro" id="IPR018466">
    <property type="entry name" value="Kre9/Knh1-like_N"/>
</dbReference>